<dbReference type="EMBL" id="CAWYQH010000141">
    <property type="protein sequence ID" value="CAK8694519.1"/>
    <property type="molecule type" value="Genomic_DNA"/>
</dbReference>
<feature type="compositionally biased region" description="Basic and acidic residues" evidence="1">
    <location>
        <begin position="169"/>
        <end position="179"/>
    </location>
</feature>
<reference evidence="3 4" key="1">
    <citation type="submission" date="2024-02" db="EMBL/GenBank/DDBJ databases">
        <authorList>
            <person name="Daric V."/>
            <person name="Darras S."/>
        </authorList>
    </citation>
    <scope>NUCLEOTIDE SEQUENCE [LARGE SCALE GENOMIC DNA]</scope>
</reference>
<feature type="transmembrane region" description="Helical" evidence="2">
    <location>
        <begin position="51"/>
        <end position="72"/>
    </location>
</feature>
<evidence type="ECO:0000256" key="2">
    <source>
        <dbReference type="SAM" id="Phobius"/>
    </source>
</evidence>
<evidence type="ECO:0000256" key="1">
    <source>
        <dbReference type="SAM" id="MobiDB-lite"/>
    </source>
</evidence>
<keyword evidence="4" id="KW-1185">Reference proteome</keyword>
<keyword evidence="2" id="KW-0472">Membrane</keyword>
<keyword evidence="2" id="KW-1133">Transmembrane helix</keyword>
<proteinExistence type="predicted"/>
<protein>
    <submittedName>
        <fullName evidence="3">Uncharacterized protein</fullName>
    </submittedName>
</protein>
<organism evidence="3 4">
    <name type="scientific">Clavelina lepadiformis</name>
    <name type="common">Light-bulb sea squirt</name>
    <name type="synonym">Ascidia lepadiformis</name>
    <dbReference type="NCBI Taxonomy" id="159417"/>
    <lineage>
        <taxon>Eukaryota</taxon>
        <taxon>Metazoa</taxon>
        <taxon>Chordata</taxon>
        <taxon>Tunicata</taxon>
        <taxon>Ascidiacea</taxon>
        <taxon>Aplousobranchia</taxon>
        <taxon>Clavelinidae</taxon>
        <taxon>Clavelina</taxon>
    </lineage>
</organism>
<comment type="caution">
    <text evidence="3">The sequence shown here is derived from an EMBL/GenBank/DDBJ whole genome shotgun (WGS) entry which is preliminary data.</text>
</comment>
<sequence>MSSHHHQNLSRQSRHAVVVVTGSTRNRNSRSTRNIRQTPHPLTRNKAVCRFLCAGLFIIPGICLLAVGAIQFDGSNVVSITFVVFGAIFINIAIIALIQTCTEFRNQHRTQNDNGVRARSSSNRNDDHESGHQVNVAYINYPLPELADGSALPSYESVTKESAPPSYEEAIHDTDEPSN</sequence>
<dbReference type="Proteomes" id="UP001642483">
    <property type="component" value="Unassembled WGS sequence"/>
</dbReference>
<feature type="transmembrane region" description="Helical" evidence="2">
    <location>
        <begin position="78"/>
        <end position="98"/>
    </location>
</feature>
<name>A0ABP0GUP7_CLALP</name>
<evidence type="ECO:0000313" key="4">
    <source>
        <dbReference type="Proteomes" id="UP001642483"/>
    </source>
</evidence>
<keyword evidence="2" id="KW-0812">Transmembrane</keyword>
<accession>A0ABP0GUP7</accession>
<gene>
    <name evidence="3" type="ORF">CVLEPA_LOCUS27885</name>
</gene>
<feature type="region of interest" description="Disordered" evidence="1">
    <location>
        <begin position="111"/>
        <end position="130"/>
    </location>
</feature>
<evidence type="ECO:0000313" key="3">
    <source>
        <dbReference type="EMBL" id="CAK8694519.1"/>
    </source>
</evidence>
<feature type="region of interest" description="Disordered" evidence="1">
    <location>
        <begin position="153"/>
        <end position="179"/>
    </location>
</feature>